<feature type="non-terminal residue" evidence="1">
    <location>
        <position position="54"/>
    </location>
</feature>
<accession>A0AA38KW77</accession>
<dbReference type="EMBL" id="JAHRHJ020000008">
    <property type="protein sequence ID" value="KAH9306440.1"/>
    <property type="molecule type" value="Genomic_DNA"/>
</dbReference>
<gene>
    <name evidence="1" type="ORF">KI387_010844</name>
</gene>
<proteinExistence type="predicted"/>
<protein>
    <submittedName>
        <fullName evidence="1">Uncharacterized protein</fullName>
    </submittedName>
</protein>
<dbReference type="AlphaFoldDB" id="A0AA38KW77"/>
<dbReference type="Proteomes" id="UP000824469">
    <property type="component" value="Unassembled WGS sequence"/>
</dbReference>
<evidence type="ECO:0000313" key="2">
    <source>
        <dbReference type="Proteomes" id="UP000824469"/>
    </source>
</evidence>
<sequence>MDANRPVHAKSAQGVRSIWDIRDEKTRKARRPVRVKSAQGVRSIWDIRDEMTRK</sequence>
<organism evidence="1 2">
    <name type="scientific">Taxus chinensis</name>
    <name type="common">Chinese yew</name>
    <name type="synonym">Taxus wallichiana var. chinensis</name>
    <dbReference type="NCBI Taxonomy" id="29808"/>
    <lineage>
        <taxon>Eukaryota</taxon>
        <taxon>Viridiplantae</taxon>
        <taxon>Streptophyta</taxon>
        <taxon>Embryophyta</taxon>
        <taxon>Tracheophyta</taxon>
        <taxon>Spermatophyta</taxon>
        <taxon>Pinopsida</taxon>
        <taxon>Pinidae</taxon>
        <taxon>Conifers II</taxon>
        <taxon>Cupressales</taxon>
        <taxon>Taxaceae</taxon>
        <taxon>Taxus</taxon>
    </lineage>
</organism>
<keyword evidence="2" id="KW-1185">Reference proteome</keyword>
<name>A0AA38KW77_TAXCH</name>
<reference evidence="1 2" key="1">
    <citation type="journal article" date="2021" name="Nat. Plants">
        <title>The Taxus genome provides insights into paclitaxel biosynthesis.</title>
        <authorList>
            <person name="Xiong X."/>
            <person name="Gou J."/>
            <person name="Liao Q."/>
            <person name="Li Y."/>
            <person name="Zhou Q."/>
            <person name="Bi G."/>
            <person name="Li C."/>
            <person name="Du R."/>
            <person name="Wang X."/>
            <person name="Sun T."/>
            <person name="Guo L."/>
            <person name="Liang H."/>
            <person name="Lu P."/>
            <person name="Wu Y."/>
            <person name="Zhang Z."/>
            <person name="Ro D.K."/>
            <person name="Shang Y."/>
            <person name="Huang S."/>
            <person name="Yan J."/>
        </authorList>
    </citation>
    <scope>NUCLEOTIDE SEQUENCE [LARGE SCALE GENOMIC DNA]</scope>
    <source>
        <strain evidence="1">Ta-2019</strain>
    </source>
</reference>
<comment type="caution">
    <text evidence="1">The sequence shown here is derived from an EMBL/GenBank/DDBJ whole genome shotgun (WGS) entry which is preliminary data.</text>
</comment>
<evidence type="ECO:0000313" key="1">
    <source>
        <dbReference type="EMBL" id="KAH9306440.1"/>
    </source>
</evidence>